<evidence type="ECO:0000313" key="8">
    <source>
        <dbReference type="Proteomes" id="UP000199614"/>
    </source>
</evidence>
<evidence type="ECO:0000256" key="2">
    <source>
        <dbReference type="ARBA" id="ARBA00023125"/>
    </source>
</evidence>
<dbReference type="SUPFAM" id="SSF46785">
    <property type="entry name" value="Winged helix' DNA-binding domain"/>
    <property type="match status" value="1"/>
</dbReference>
<evidence type="ECO:0000259" key="6">
    <source>
        <dbReference type="PROSITE" id="PS51078"/>
    </source>
</evidence>
<dbReference type="Pfam" id="PF01614">
    <property type="entry name" value="IclR_C"/>
    <property type="match status" value="1"/>
</dbReference>
<dbReference type="EMBL" id="FOUY01000056">
    <property type="protein sequence ID" value="SFO42582.1"/>
    <property type="molecule type" value="Genomic_DNA"/>
</dbReference>
<reference evidence="7 8" key="1">
    <citation type="submission" date="2016-10" db="EMBL/GenBank/DDBJ databases">
        <authorList>
            <person name="de Groot N.N."/>
        </authorList>
    </citation>
    <scope>NUCLEOTIDE SEQUENCE [LARGE SCALE GENOMIC DNA]</scope>
    <source>
        <strain evidence="7 8">CGMCC 4.1877</strain>
    </source>
</reference>
<dbReference type="PANTHER" id="PTHR30136">
    <property type="entry name" value="HELIX-TURN-HELIX TRANSCRIPTIONAL REGULATOR, ICLR FAMILY"/>
    <property type="match status" value="1"/>
</dbReference>
<dbReference type="OrthoDB" id="7274111at2"/>
<dbReference type="InterPro" id="IPR050707">
    <property type="entry name" value="HTH_MetabolicPath_Reg"/>
</dbReference>
<dbReference type="InterPro" id="IPR036390">
    <property type="entry name" value="WH_DNA-bd_sf"/>
</dbReference>
<evidence type="ECO:0000256" key="4">
    <source>
        <dbReference type="SAM" id="MobiDB-lite"/>
    </source>
</evidence>
<dbReference type="InterPro" id="IPR014757">
    <property type="entry name" value="Tscrpt_reg_IclR_C"/>
</dbReference>
<dbReference type="Gene3D" id="1.10.10.10">
    <property type="entry name" value="Winged helix-like DNA-binding domain superfamily/Winged helix DNA-binding domain"/>
    <property type="match status" value="1"/>
</dbReference>
<keyword evidence="2" id="KW-0238">DNA-binding</keyword>
<dbReference type="RefSeq" id="WP_093354994.1">
    <property type="nucleotide sequence ID" value="NZ_FOUY01000056.1"/>
</dbReference>
<protein>
    <submittedName>
        <fullName evidence="7">Transcriptional regulator, IclR family</fullName>
    </submittedName>
</protein>
<dbReference type="Pfam" id="PF09339">
    <property type="entry name" value="HTH_IclR"/>
    <property type="match status" value="1"/>
</dbReference>
<dbReference type="SMART" id="SM00346">
    <property type="entry name" value="HTH_ICLR"/>
    <property type="match status" value="1"/>
</dbReference>
<dbReference type="GO" id="GO:0003700">
    <property type="term" value="F:DNA-binding transcription factor activity"/>
    <property type="evidence" value="ECO:0007669"/>
    <property type="project" value="TreeGrafter"/>
</dbReference>
<evidence type="ECO:0000313" key="7">
    <source>
        <dbReference type="EMBL" id="SFO42582.1"/>
    </source>
</evidence>
<feature type="domain" description="HTH iclR-type" evidence="5">
    <location>
        <begin position="9"/>
        <end position="69"/>
    </location>
</feature>
<feature type="domain" description="IclR-ED" evidence="6">
    <location>
        <begin position="69"/>
        <end position="246"/>
    </location>
</feature>
<dbReference type="SUPFAM" id="SSF55781">
    <property type="entry name" value="GAF domain-like"/>
    <property type="match status" value="1"/>
</dbReference>
<keyword evidence="8" id="KW-1185">Reference proteome</keyword>
<dbReference type="GO" id="GO:0045892">
    <property type="term" value="P:negative regulation of DNA-templated transcription"/>
    <property type="evidence" value="ECO:0007669"/>
    <property type="project" value="TreeGrafter"/>
</dbReference>
<evidence type="ECO:0000256" key="3">
    <source>
        <dbReference type="ARBA" id="ARBA00023163"/>
    </source>
</evidence>
<dbReference type="Proteomes" id="UP000199614">
    <property type="component" value="Unassembled WGS sequence"/>
</dbReference>
<evidence type="ECO:0000259" key="5">
    <source>
        <dbReference type="PROSITE" id="PS51077"/>
    </source>
</evidence>
<dbReference type="InterPro" id="IPR029016">
    <property type="entry name" value="GAF-like_dom_sf"/>
</dbReference>
<name>A0A1I5H2U7_PSUAM</name>
<accession>A0A1I5H2U7</accession>
<dbReference type="PROSITE" id="PS51078">
    <property type="entry name" value="ICLR_ED"/>
    <property type="match status" value="1"/>
</dbReference>
<sequence length="274" mass="29246">MKNKPAYSIESVDHALRLAVLLQQEGPLGVTEAARRLDVARSTAHRLLAMLVYRDFAVQGTDRRYAAGAVLGPAARVEPVAELRRAALPHLRALVERTGETANVMVLLGTQIRMVATVECDQALRVGDREGRLLPAHLASGGRALLARLPRDELDARYDGGEPDGVTREQVERVVRQTRRRGVALNDGGTETGLTAVGFPIGAPGREPAAALSVAMPTARYHRRLLPELVAALADAAGAVDRDLRAAAGTTPGAAAENSVQQNELSSGRRRASR</sequence>
<dbReference type="InterPro" id="IPR005471">
    <property type="entry name" value="Tscrpt_reg_IclR_N"/>
</dbReference>
<feature type="region of interest" description="Disordered" evidence="4">
    <location>
        <begin position="248"/>
        <end position="274"/>
    </location>
</feature>
<dbReference type="STRING" id="260086.SAMN05216207_105615"/>
<dbReference type="PROSITE" id="PS51077">
    <property type="entry name" value="HTH_ICLR"/>
    <property type="match status" value="1"/>
</dbReference>
<proteinExistence type="predicted"/>
<keyword evidence="3" id="KW-0804">Transcription</keyword>
<dbReference type="GO" id="GO:0003677">
    <property type="term" value="F:DNA binding"/>
    <property type="evidence" value="ECO:0007669"/>
    <property type="project" value="UniProtKB-KW"/>
</dbReference>
<dbReference type="PANTHER" id="PTHR30136:SF24">
    <property type="entry name" value="HTH-TYPE TRANSCRIPTIONAL REPRESSOR ALLR"/>
    <property type="match status" value="1"/>
</dbReference>
<dbReference type="InterPro" id="IPR036388">
    <property type="entry name" value="WH-like_DNA-bd_sf"/>
</dbReference>
<gene>
    <name evidence="7" type="ORF">SAMN05216207_105615</name>
</gene>
<dbReference type="Gene3D" id="3.30.450.40">
    <property type="match status" value="1"/>
</dbReference>
<organism evidence="7 8">
    <name type="scientific">Pseudonocardia ammonioxydans</name>
    <dbReference type="NCBI Taxonomy" id="260086"/>
    <lineage>
        <taxon>Bacteria</taxon>
        <taxon>Bacillati</taxon>
        <taxon>Actinomycetota</taxon>
        <taxon>Actinomycetes</taxon>
        <taxon>Pseudonocardiales</taxon>
        <taxon>Pseudonocardiaceae</taxon>
        <taxon>Pseudonocardia</taxon>
    </lineage>
</organism>
<dbReference type="AlphaFoldDB" id="A0A1I5H2U7"/>
<evidence type="ECO:0000256" key="1">
    <source>
        <dbReference type="ARBA" id="ARBA00023015"/>
    </source>
</evidence>
<keyword evidence="1" id="KW-0805">Transcription regulation</keyword>